<dbReference type="Gene3D" id="2.60.120.200">
    <property type="match status" value="1"/>
</dbReference>
<gene>
    <name evidence="2" type="ORF">MGAL_10B053281</name>
</gene>
<dbReference type="Pfam" id="PF00629">
    <property type="entry name" value="MAM"/>
    <property type="match status" value="1"/>
</dbReference>
<sequence length="133" mass="15151">MFMESSSPMKENDKARILSPYFPATTGGLCFEMWYHMWGAAGYNQVGRLKVYIKQMGQTGTLSQQAAFQVSGNQGDEWIKAQFPVGEQTKSFRFIIEGEKLKSYLSDIAVDDPKLYNCSDGTWNQGQRNYQHL</sequence>
<organism evidence="2 3">
    <name type="scientific">Mytilus galloprovincialis</name>
    <name type="common">Mediterranean mussel</name>
    <dbReference type="NCBI Taxonomy" id="29158"/>
    <lineage>
        <taxon>Eukaryota</taxon>
        <taxon>Metazoa</taxon>
        <taxon>Spiralia</taxon>
        <taxon>Lophotrochozoa</taxon>
        <taxon>Mollusca</taxon>
        <taxon>Bivalvia</taxon>
        <taxon>Autobranchia</taxon>
        <taxon>Pteriomorphia</taxon>
        <taxon>Mytilida</taxon>
        <taxon>Mytiloidea</taxon>
        <taxon>Mytilidae</taxon>
        <taxon>Mytilinae</taxon>
        <taxon>Mytilus</taxon>
    </lineage>
</organism>
<evidence type="ECO:0000313" key="2">
    <source>
        <dbReference type="EMBL" id="VDI47476.1"/>
    </source>
</evidence>
<protein>
    <recommendedName>
        <fullName evidence="1">MAM domain-containing protein</fullName>
    </recommendedName>
</protein>
<dbReference type="PROSITE" id="PS50060">
    <property type="entry name" value="MAM_2"/>
    <property type="match status" value="1"/>
</dbReference>
<dbReference type="PANTHER" id="PTHR23282">
    <property type="entry name" value="APICAL ENDOSOMAL GLYCOPROTEIN PRECURSOR"/>
    <property type="match status" value="1"/>
</dbReference>
<dbReference type="AlphaFoldDB" id="A0A8B6FB53"/>
<reference evidence="2" key="1">
    <citation type="submission" date="2018-11" db="EMBL/GenBank/DDBJ databases">
        <authorList>
            <person name="Alioto T."/>
            <person name="Alioto T."/>
        </authorList>
    </citation>
    <scope>NUCLEOTIDE SEQUENCE</scope>
</reference>
<name>A0A8B6FB53_MYTGA</name>
<dbReference type="InterPro" id="IPR000998">
    <property type="entry name" value="MAM_dom"/>
</dbReference>
<dbReference type="GO" id="GO:0016020">
    <property type="term" value="C:membrane"/>
    <property type="evidence" value="ECO:0007669"/>
    <property type="project" value="InterPro"/>
</dbReference>
<evidence type="ECO:0000259" key="1">
    <source>
        <dbReference type="PROSITE" id="PS50060"/>
    </source>
</evidence>
<dbReference type="OrthoDB" id="6162141at2759"/>
<dbReference type="SUPFAM" id="SSF49899">
    <property type="entry name" value="Concanavalin A-like lectins/glucanases"/>
    <property type="match status" value="1"/>
</dbReference>
<accession>A0A8B6FB53</accession>
<evidence type="ECO:0000313" key="3">
    <source>
        <dbReference type="Proteomes" id="UP000596742"/>
    </source>
</evidence>
<dbReference type="PANTHER" id="PTHR23282:SF142">
    <property type="entry name" value="MAM DOMAIN-CONTAINING PROTEIN"/>
    <property type="match status" value="1"/>
</dbReference>
<feature type="domain" description="MAM" evidence="1">
    <location>
        <begin position="1"/>
        <end position="120"/>
    </location>
</feature>
<dbReference type="InterPro" id="IPR013320">
    <property type="entry name" value="ConA-like_dom_sf"/>
</dbReference>
<proteinExistence type="predicted"/>
<dbReference type="CDD" id="cd06263">
    <property type="entry name" value="MAM"/>
    <property type="match status" value="1"/>
</dbReference>
<dbReference type="InterPro" id="IPR051560">
    <property type="entry name" value="MAM_domain-containing"/>
</dbReference>
<dbReference type="Proteomes" id="UP000596742">
    <property type="component" value="Unassembled WGS sequence"/>
</dbReference>
<dbReference type="EMBL" id="UYJE01006616">
    <property type="protein sequence ID" value="VDI47476.1"/>
    <property type="molecule type" value="Genomic_DNA"/>
</dbReference>
<keyword evidence="3" id="KW-1185">Reference proteome</keyword>
<comment type="caution">
    <text evidence="2">The sequence shown here is derived from an EMBL/GenBank/DDBJ whole genome shotgun (WGS) entry which is preliminary data.</text>
</comment>